<comment type="caution">
    <text evidence="3">The sequence shown here is derived from an EMBL/GenBank/DDBJ whole genome shotgun (WGS) entry which is preliminary data.</text>
</comment>
<evidence type="ECO:0000256" key="1">
    <source>
        <dbReference type="SAM" id="MobiDB-lite"/>
    </source>
</evidence>
<keyword evidence="2" id="KW-0732">Signal</keyword>
<gene>
    <name evidence="3" type="ORF">LNO68_00485</name>
</gene>
<feature type="chain" id="PRO_5047019779" description="Lipoprotein" evidence="2">
    <location>
        <begin position="23"/>
        <end position="229"/>
    </location>
</feature>
<feature type="region of interest" description="Disordered" evidence="1">
    <location>
        <begin position="29"/>
        <end position="53"/>
    </location>
</feature>
<protein>
    <recommendedName>
        <fullName evidence="5">Lipoprotein</fullName>
    </recommendedName>
</protein>
<dbReference type="RefSeq" id="WP_255034432.1">
    <property type="nucleotide sequence ID" value="NZ_CP101414.1"/>
</dbReference>
<accession>A0ABT5G9R9</accession>
<evidence type="ECO:0000256" key="2">
    <source>
        <dbReference type="SAM" id="SignalP"/>
    </source>
</evidence>
<organism evidence="3 4">
    <name type="scientific">Mycoplasma bradburyae</name>
    <dbReference type="NCBI Taxonomy" id="2963128"/>
    <lineage>
        <taxon>Bacteria</taxon>
        <taxon>Bacillati</taxon>
        <taxon>Mycoplasmatota</taxon>
        <taxon>Mollicutes</taxon>
        <taxon>Mycoplasmataceae</taxon>
        <taxon>Mycoplasma</taxon>
    </lineage>
</organism>
<feature type="compositionally biased region" description="Basic and acidic residues" evidence="1">
    <location>
        <begin position="35"/>
        <end position="53"/>
    </location>
</feature>
<evidence type="ECO:0000313" key="4">
    <source>
        <dbReference type="Proteomes" id="UP001220940"/>
    </source>
</evidence>
<feature type="signal peptide" evidence="2">
    <location>
        <begin position="1"/>
        <end position="22"/>
    </location>
</feature>
<evidence type="ECO:0008006" key="5">
    <source>
        <dbReference type="Google" id="ProtNLM"/>
    </source>
</evidence>
<evidence type="ECO:0000313" key="3">
    <source>
        <dbReference type="EMBL" id="MDC4181669.1"/>
    </source>
</evidence>
<name>A0ABT5G9R9_9MOLU</name>
<dbReference type="PROSITE" id="PS51257">
    <property type="entry name" value="PROKAR_LIPOPROTEIN"/>
    <property type="match status" value="1"/>
</dbReference>
<proteinExistence type="predicted"/>
<keyword evidence="4" id="KW-1185">Reference proteome</keyword>
<dbReference type="EMBL" id="JAJHZM010000001">
    <property type="protein sequence ID" value="MDC4181669.1"/>
    <property type="molecule type" value="Genomic_DNA"/>
</dbReference>
<sequence length="229" mass="25711">MNLKKIKIASSILLLMTPLILGSCNKPSNSSVIGKKKDNKNPSDSSESKSETKKETYKFEATGSYGKINLKKLELTLQSKFTDVNNIKNALPPRSGQIVPSPFNYLEAFKGNKNKLTNSAFFDDGGFVVIQLTENDLKNFINNVKINDKDLFLFKDSLGLNKDVYNYRVGLSENDTNDLRWGIRGVEVDEVNKNVAFYLNISYGFNFISGTPHTIWTQNIGVFTLKNAF</sequence>
<dbReference type="Proteomes" id="UP001220940">
    <property type="component" value="Unassembled WGS sequence"/>
</dbReference>
<reference evidence="3" key="1">
    <citation type="submission" date="2021-11" db="EMBL/GenBank/DDBJ databases">
        <title>Description of Mycoplasma bradburyaesp. nov.from sea birds: a tribute to a great mycoplasmologist.</title>
        <authorList>
            <person name="Ramirez A.S."/>
            <person name="Poveda C."/>
            <person name="Suarez-Perez A."/>
            <person name="Rosales R.S."/>
            <person name="Dijkman R."/>
            <person name="Feberwee A."/>
            <person name="Spergser J."/>
            <person name="Szostak M.P."/>
            <person name="Ressel L."/>
            <person name="Calabuig P."/>
            <person name="Catania S."/>
            <person name="Gobbo F."/>
            <person name="Timofte D."/>
            <person name="Poveda J.B."/>
        </authorList>
    </citation>
    <scope>NUCLEOTIDE SEQUENCE [LARGE SCALE GENOMIC DNA]</scope>
    <source>
        <strain evidence="3">T158</strain>
    </source>
</reference>